<dbReference type="Proteomes" id="UP000001219">
    <property type="component" value="Chromosome"/>
</dbReference>
<gene>
    <name evidence="1" type="ordered locus">Gbro_0592</name>
</gene>
<accession>D0LEK2</accession>
<protein>
    <submittedName>
        <fullName evidence="1">Beta-lactamase domain protein</fullName>
    </submittedName>
</protein>
<sequence length="284" mass="30648">MVVEAWICMFCGNEYVADLPDVCHICADDRQFIPPGGQRWTLLSDVRGGVTAAELEPGLFELTVDPQVGIGQKTYVAATPDGCNILWEPPGFVGPALLDWLADHGGVGAIAASHPHLVGAAVSISHEFGRVPVWYNASDRRWVTRPDPVVAFWTDRQEIADGITLVQCGGHFPGSAVAHLRDAADGRGALLTGDTIMAVPHTQMVSFMRSYPNLIPLPPRLVRQIADQVGTLEFDRLYAAFGSPIEHDTARIVEESARRYIGWVTDTITDPDDPGAPNTGQASG</sequence>
<dbReference type="Gene3D" id="3.60.15.10">
    <property type="entry name" value="Ribonuclease Z/Hydroxyacylglutathione hydrolase-like"/>
    <property type="match status" value="1"/>
</dbReference>
<proteinExistence type="predicted"/>
<reference evidence="2" key="1">
    <citation type="submission" date="2009-10" db="EMBL/GenBank/DDBJ databases">
        <title>The complete chromosome of Gordonia bronchialis DSM 43247.</title>
        <authorList>
            <consortium name="US DOE Joint Genome Institute (JGI-PGF)"/>
            <person name="Lucas S."/>
            <person name="Copeland A."/>
            <person name="Lapidus A."/>
            <person name="Glavina del Rio T."/>
            <person name="Dalin E."/>
            <person name="Tice H."/>
            <person name="Bruce D."/>
            <person name="Goodwin L."/>
            <person name="Pitluck S."/>
            <person name="Kyrpides N."/>
            <person name="Mavromatis K."/>
            <person name="Ivanova N."/>
            <person name="Ovchinnikova G."/>
            <person name="Saunders E."/>
            <person name="Brettin T."/>
            <person name="Detter J.C."/>
            <person name="Han C."/>
            <person name="Larimer F."/>
            <person name="Land M."/>
            <person name="Hauser L."/>
            <person name="Markowitz V."/>
            <person name="Cheng J.-F."/>
            <person name="Hugenholtz P."/>
            <person name="Woyke T."/>
            <person name="Wu D."/>
            <person name="Jando M."/>
            <person name="Schneider S."/>
            <person name="Goeker M."/>
            <person name="Klenk H.-P."/>
            <person name="Eisen J.A."/>
        </authorList>
    </citation>
    <scope>NUCLEOTIDE SEQUENCE [LARGE SCALE GENOMIC DNA]</scope>
    <source>
        <strain evidence="2">ATCC 25592 / DSM 43247 / BCRC 13721 / JCM 3198 / KCTC 3076 / NBRC 16047 / NCTC 10667</strain>
    </source>
</reference>
<dbReference type="OrthoDB" id="2373347at2"/>
<dbReference type="RefSeq" id="WP_012832507.1">
    <property type="nucleotide sequence ID" value="NC_013441.1"/>
</dbReference>
<dbReference type="PANTHER" id="PTHR36839">
    <property type="entry name" value="METALLO-BETA-LACTAMASE FAMILY PROTEIN (AFU_ORTHOLOGUE AFUA_5G12770)"/>
    <property type="match status" value="1"/>
</dbReference>
<dbReference type="eggNOG" id="COG0491">
    <property type="taxonomic scope" value="Bacteria"/>
</dbReference>
<keyword evidence="2" id="KW-1185">Reference proteome</keyword>
<evidence type="ECO:0000313" key="2">
    <source>
        <dbReference type="Proteomes" id="UP000001219"/>
    </source>
</evidence>
<dbReference type="SUPFAM" id="SSF57802">
    <property type="entry name" value="Rubredoxin-like"/>
    <property type="match status" value="1"/>
</dbReference>
<dbReference type="HOGENOM" id="CLU_047034_0_0_11"/>
<dbReference type="EMBL" id="CP001802">
    <property type="protein sequence ID" value="ACY19920.1"/>
    <property type="molecule type" value="Genomic_DNA"/>
</dbReference>
<dbReference type="AlphaFoldDB" id="D0LEK2"/>
<dbReference type="STRING" id="526226.Gbro_0592"/>
<name>D0LEK2_GORB4</name>
<reference evidence="1 2" key="2">
    <citation type="journal article" date="2010" name="Stand. Genomic Sci.">
        <title>Complete genome sequence of Gordonia bronchialis type strain (3410).</title>
        <authorList>
            <person name="Ivanova N."/>
            <person name="Sikorski J."/>
            <person name="Jando M."/>
            <person name="Lapidus A."/>
            <person name="Nolan M."/>
            <person name="Lucas S."/>
            <person name="Del Rio T.G."/>
            <person name="Tice H."/>
            <person name="Copeland A."/>
            <person name="Cheng J.F."/>
            <person name="Chen F."/>
            <person name="Bruce D."/>
            <person name="Goodwin L."/>
            <person name="Pitluck S."/>
            <person name="Mavromatis K."/>
            <person name="Ovchinnikova G."/>
            <person name="Pati A."/>
            <person name="Chen A."/>
            <person name="Palaniappan K."/>
            <person name="Land M."/>
            <person name="Hauser L."/>
            <person name="Chang Y.J."/>
            <person name="Jeffries C.D."/>
            <person name="Chain P."/>
            <person name="Saunders E."/>
            <person name="Han C."/>
            <person name="Detter J.C."/>
            <person name="Brettin T."/>
            <person name="Rohde M."/>
            <person name="Goker M."/>
            <person name="Bristow J."/>
            <person name="Eisen J.A."/>
            <person name="Markowitz V."/>
            <person name="Hugenholtz P."/>
            <person name="Klenk H.P."/>
            <person name="Kyrpides N.C."/>
        </authorList>
    </citation>
    <scope>NUCLEOTIDE SEQUENCE [LARGE SCALE GENOMIC DNA]</scope>
    <source>
        <strain evidence="2">ATCC 25592 / DSM 43247 / BCRC 13721 / JCM 3198 / KCTC 3076 / NBRC 16047 / NCTC 10667</strain>
    </source>
</reference>
<evidence type="ECO:0000313" key="1">
    <source>
        <dbReference type="EMBL" id="ACY19920.1"/>
    </source>
</evidence>
<dbReference type="PANTHER" id="PTHR36839:SF1">
    <property type="entry name" value="METALLO-BETA-LACTAMASE FAMILY PROTEIN (AFU_ORTHOLOGUE AFUA_5G12770)"/>
    <property type="match status" value="1"/>
</dbReference>
<dbReference type="SUPFAM" id="SSF56281">
    <property type="entry name" value="Metallo-hydrolase/oxidoreductase"/>
    <property type="match status" value="1"/>
</dbReference>
<dbReference type="KEGG" id="gbr:Gbro_0592"/>
<organism evidence="1 2">
    <name type="scientific">Gordonia bronchialis (strain ATCC 25592 / DSM 43247 / BCRC 13721 / JCM 3198 / KCTC 3076 / NBRC 16047 / NCTC 10667)</name>
    <name type="common">Rhodococcus bronchialis</name>
    <dbReference type="NCBI Taxonomy" id="526226"/>
    <lineage>
        <taxon>Bacteria</taxon>
        <taxon>Bacillati</taxon>
        <taxon>Actinomycetota</taxon>
        <taxon>Actinomycetes</taxon>
        <taxon>Mycobacteriales</taxon>
        <taxon>Gordoniaceae</taxon>
        <taxon>Gordonia</taxon>
    </lineage>
</organism>
<dbReference type="InterPro" id="IPR036866">
    <property type="entry name" value="RibonucZ/Hydroxyglut_hydro"/>
</dbReference>